<evidence type="ECO:0008006" key="4">
    <source>
        <dbReference type="Google" id="ProtNLM"/>
    </source>
</evidence>
<protein>
    <recommendedName>
        <fullName evidence="4">Transmembrane protein</fullName>
    </recommendedName>
</protein>
<dbReference type="Proteomes" id="UP000186040">
    <property type="component" value="Unassembled WGS sequence"/>
</dbReference>
<evidence type="ECO:0000313" key="2">
    <source>
        <dbReference type="EMBL" id="OLR94455.1"/>
    </source>
</evidence>
<feature type="transmembrane region" description="Helical" evidence="1">
    <location>
        <begin position="33"/>
        <end position="53"/>
    </location>
</feature>
<keyword evidence="3" id="KW-1185">Reference proteome</keyword>
<proteinExistence type="predicted"/>
<dbReference type="PANTHER" id="PTHR42305:SF1">
    <property type="entry name" value="MEMBRANE PROTEIN RV1733C-RELATED"/>
    <property type="match status" value="1"/>
</dbReference>
<reference evidence="2 3" key="1">
    <citation type="submission" date="2016-10" db="EMBL/GenBank/DDBJ databases">
        <title>The Draft Genome Sequence of Actinokineospora bangkokensis 44EHWT reveals the biosynthetic pathway of antifungal compounds Thailandins with unusual extender unit butylmalonyl-CoA.</title>
        <authorList>
            <person name="Greule A."/>
            <person name="Intra B."/>
            <person name="Flemming S."/>
            <person name="Rommel M.G."/>
            <person name="Panbangred W."/>
            <person name="Bechthold A."/>
        </authorList>
    </citation>
    <scope>NUCLEOTIDE SEQUENCE [LARGE SCALE GENOMIC DNA]</scope>
    <source>
        <strain evidence="2 3">44EHW</strain>
    </source>
</reference>
<keyword evidence="1" id="KW-1133">Transmembrane helix</keyword>
<keyword evidence="1" id="KW-0472">Membrane</keyword>
<dbReference type="EMBL" id="MKQR01000007">
    <property type="protein sequence ID" value="OLR94455.1"/>
    <property type="molecule type" value="Genomic_DNA"/>
</dbReference>
<dbReference type="STRING" id="1193682.BJP25_11930"/>
<evidence type="ECO:0000256" key="1">
    <source>
        <dbReference type="SAM" id="Phobius"/>
    </source>
</evidence>
<dbReference type="RefSeq" id="WP_075973836.1">
    <property type="nucleotide sequence ID" value="NZ_MKQR01000007.1"/>
</dbReference>
<dbReference type="AlphaFoldDB" id="A0A1Q9LR02"/>
<accession>A0A1Q9LR02</accession>
<gene>
    <name evidence="2" type="ORF">BJP25_11930</name>
</gene>
<name>A0A1Q9LR02_9PSEU</name>
<comment type="caution">
    <text evidence="2">The sequence shown here is derived from an EMBL/GenBank/DDBJ whole genome shotgun (WGS) entry which is preliminary data.</text>
</comment>
<sequence length="200" mass="21630">MSHPKLPPTTTRRLRAWWSAVVAPTRPIDRVQALISALLVVTALCALPFAAAMGTAVHERWAQRAAVESVQREPRTATLLADVPMSTAPWAGTRTAAVPARWTGADGVEREADVDAAEGSRAGERTRIWVDRTETPVPAPATAAAAVVVASVVAVISWLVACAVLGLLRAVVVSRVDRARARAWSVEWERVEPRWSHRAR</sequence>
<dbReference type="InterPro" id="IPR039708">
    <property type="entry name" value="MT1774/Rv1733c-like"/>
</dbReference>
<feature type="transmembrane region" description="Helical" evidence="1">
    <location>
        <begin position="143"/>
        <end position="172"/>
    </location>
</feature>
<dbReference type="PANTHER" id="PTHR42305">
    <property type="entry name" value="MEMBRANE PROTEIN RV1733C-RELATED"/>
    <property type="match status" value="1"/>
</dbReference>
<organism evidence="2 3">
    <name type="scientific">Actinokineospora bangkokensis</name>
    <dbReference type="NCBI Taxonomy" id="1193682"/>
    <lineage>
        <taxon>Bacteria</taxon>
        <taxon>Bacillati</taxon>
        <taxon>Actinomycetota</taxon>
        <taxon>Actinomycetes</taxon>
        <taxon>Pseudonocardiales</taxon>
        <taxon>Pseudonocardiaceae</taxon>
        <taxon>Actinokineospora</taxon>
    </lineage>
</organism>
<dbReference type="OrthoDB" id="3683281at2"/>
<keyword evidence="1" id="KW-0812">Transmembrane</keyword>
<evidence type="ECO:0000313" key="3">
    <source>
        <dbReference type="Proteomes" id="UP000186040"/>
    </source>
</evidence>